<dbReference type="Pfam" id="PF01510">
    <property type="entry name" value="Amidase_2"/>
    <property type="match status" value="1"/>
</dbReference>
<feature type="chain" id="PRO_5036131414" evidence="3">
    <location>
        <begin position="26"/>
        <end position="900"/>
    </location>
</feature>
<evidence type="ECO:0000259" key="5">
    <source>
        <dbReference type="SMART" id="SM00701"/>
    </source>
</evidence>
<dbReference type="Pfam" id="PF08310">
    <property type="entry name" value="LGFP"/>
    <property type="match status" value="8"/>
</dbReference>
<accession>A0A511FAC7</accession>
<organism evidence="6 8">
    <name type="scientific">Cellulomonas hominis</name>
    <dbReference type="NCBI Taxonomy" id="156981"/>
    <lineage>
        <taxon>Bacteria</taxon>
        <taxon>Bacillati</taxon>
        <taxon>Actinomycetota</taxon>
        <taxon>Actinomycetes</taxon>
        <taxon>Micrococcales</taxon>
        <taxon>Cellulomonadaceae</taxon>
        <taxon>Cellulomonas</taxon>
    </lineage>
</organism>
<evidence type="ECO:0000256" key="3">
    <source>
        <dbReference type="SAM" id="SignalP"/>
    </source>
</evidence>
<feature type="domain" description="N-acetylmuramoyl-L-alanine amidase" evidence="4">
    <location>
        <begin position="278"/>
        <end position="442"/>
    </location>
</feature>
<dbReference type="Gene3D" id="3.40.80.10">
    <property type="entry name" value="Peptidoglycan recognition protein-like"/>
    <property type="match status" value="1"/>
</dbReference>
<reference evidence="7 9" key="2">
    <citation type="submission" date="2020-08" db="EMBL/GenBank/DDBJ databases">
        <title>Sequencing the genomes of 1000 actinobacteria strains.</title>
        <authorList>
            <person name="Klenk H.-P."/>
        </authorList>
    </citation>
    <scope>NUCLEOTIDE SEQUENCE [LARGE SCALE GENOMIC DNA]</scope>
    <source>
        <strain evidence="7 9">DSM 9581</strain>
    </source>
</reference>
<protein>
    <submittedName>
        <fullName evidence="7">Uncharacterized protein with LGFP repeats</fullName>
    </submittedName>
</protein>
<dbReference type="OrthoDB" id="514320at2"/>
<gene>
    <name evidence="6" type="ORF">CHO01_03230</name>
    <name evidence="7" type="ORF">HNR08_002734</name>
</gene>
<dbReference type="Proteomes" id="UP000564629">
    <property type="component" value="Unassembled WGS sequence"/>
</dbReference>
<evidence type="ECO:0000259" key="4">
    <source>
        <dbReference type="SMART" id="SM00644"/>
    </source>
</evidence>
<evidence type="ECO:0000313" key="8">
    <source>
        <dbReference type="Proteomes" id="UP000321723"/>
    </source>
</evidence>
<dbReference type="EMBL" id="BJVQ01000002">
    <property type="protein sequence ID" value="GEL45207.1"/>
    <property type="molecule type" value="Genomic_DNA"/>
</dbReference>
<dbReference type="InterPro" id="IPR002502">
    <property type="entry name" value="Amidase_domain"/>
</dbReference>
<dbReference type="RefSeq" id="WP_146832495.1">
    <property type="nucleotide sequence ID" value="NZ_BJVQ01000002.1"/>
</dbReference>
<dbReference type="PANTHER" id="PTHR11022">
    <property type="entry name" value="PEPTIDOGLYCAN RECOGNITION PROTEIN"/>
    <property type="match status" value="1"/>
</dbReference>
<proteinExistence type="inferred from homology"/>
<evidence type="ECO:0000256" key="2">
    <source>
        <dbReference type="SAM" id="MobiDB-lite"/>
    </source>
</evidence>
<comment type="caution">
    <text evidence="6">The sequence shown here is derived from an EMBL/GenBank/DDBJ whole genome shotgun (WGS) entry which is preliminary data.</text>
</comment>
<comment type="similarity">
    <text evidence="1">Belongs to the N-acetylmuramoyl-L-alanine amidase 2 family.</text>
</comment>
<keyword evidence="3" id="KW-0732">Signal</keyword>
<dbReference type="GO" id="GO:0008270">
    <property type="term" value="F:zinc ion binding"/>
    <property type="evidence" value="ECO:0007669"/>
    <property type="project" value="InterPro"/>
</dbReference>
<dbReference type="Proteomes" id="UP000321723">
    <property type="component" value="Unassembled WGS sequence"/>
</dbReference>
<dbReference type="InterPro" id="IPR006619">
    <property type="entry name" value="PGRP_domain_met/bac"/>
</dbReference>
<feature type="region of interest" description="Disordered" evidence="2">
    <location>
        <begin position="57"/>
        <end position="120"/>
    </location>
</feature>
<dbReference type="SMART" id="SM00701">
    <property type="entry name" value="PGRP"/>
    <property type="match status" value="1"/>
</dbReference>
<dbReference type="EMBL" id="JACHDN010000001">
    <property type="protein sequence ID" value="MBB5473998.1"/>
    <property type="molecule type" value="Genomic_DNA"/>
</dbReference>
<dbReference type="InterPro" id="IPR036505">
    <property type="entry name" value="Amidase/PGRP_sf"/>
</dbReference>
<dbReference type="PANTHER" id="PTHR11022:SF41">
    <property type="entry name" value="PEPTIDOGLYCAN-RECOGNITION PROTEIN LC-RELATED"/>
    <property type="match status" value="1"/>
</dbReference>
<reference evidence="6 8" key="1">
    <citation type="submission" date="2019-07" db="EMBL/GenBank/DDBJ databases">
        <title>Whole genome shotgun sequence of Cellulomonas hominis NBRC 16055.</title>
        <authorList>
            <person name="Hosoyama A."/>
            <person name="Uohara A."/>
            <person name="Ohji S."/>
            <person name="Ichikawa N."/>
        </authorList>
    </citation>
    <scope>NUCLEOTIDE SEQUENCE [LARGE SCALE GENOMIC DNA]</scope>
    <source>
        <strain evidence="6 8">NBRC 16055</strain>
    </source>
</reference>
<dbReference type="SUPFAM" id="SSF55846">
    <property type="entry name" value="N-acetylmuramoyl-L-alanine amidase-like"/>
    <property type="match status" value="1"/>
</dbReference>
<dbReference type="SMART" id="SM00644">
    <property type="entry name" value="Ami_2"/>
    <property type="match status" value="1"/>
</dbReference>
<keyword evidence="8" id="KW-1185">Reference proteome</keyword>
<dbReference type="AlphaFoldDB" id="A0A511FAC7"/>
<evidence type="ECO:0000313" key="6">
    <source>
        <dbReference type="EMBL" id="GEL45207.1"/>
    </source>
</evidence>
<dbReference type="GO" id="GO:0009253">
    <property type="term" value="P:peptidoglycan catabolic process"/>
    <property type="evidence" value="ECO:0007669"/>
    <property type="project" value="InterPro"/>
</dbReference>
<dbReference type="GO" id="GO:0008745">
    <property type="term" value="F:N-acetylmuramoyl-L-alanine amidase activity"/>
    <property type="evidence" value="ECO:0007669"/>
    <property type="project" value="InterPro"/>
</dbReference>
<name>A0A511FAC7_9CELL</name>
<evidence type="ECO:0000256" key="1">
    <source>
        <dbReference type="ARBA" id="ARBA00007553"/>
    </source>
</evidence>
<evidence type="ECO:0000313" key="7">
    <source>
        <dbReference type="EMBL" id="MBB5473998.1"/>
    </source>
</evidence>
<dbReference type="InterPro" id="IPR013207">
    <property type="entry name" value="LGFP"/>
</dbReference>
<dbReference type="InterPro" id="IPR015510">
    <property type="entry name" value="PGRP"/>
</dbReference>
<feature type="domain" description="Peptidoglycan recognition protein family" evidence="5">
    <location>
        <begin position="266"/>
        <end position="413"/>
    </location>
</feature>
<feature type="compositionally biased region" description="Low complexity" evidence="2">
    <location>
        <begin position="77"/>
        <end position="99"/>
    </location>
</feature>
<evidence type="ECO:0000313" key="9">
    <source>
        <dbReference type="Proteomes" id="UP000564629"/>
    </source>
</evidence>
<sequence length="900" mass="91128">MRVRGWVPALVCLALATVTAVPAQADARAAAGPAPATAAPADGGVTELDVTLAAPEPAAGARSLRAAEPEAADPTEPEGAAPTADPGTVEPTPEATAPEPAAPEPASPDAADAPDLDADPTEVVEGADDLVLEEASAPDRVVSSAVETGEFETVGLTWPAGLDATGLEAQVRTRTDGVWSDWQTLGTAEPTDQTPDDGTVDDRLAARGGTDALWVGSSDAVQLSTTADAAAAGGLRLALVSAGDVTAPVDARVSTASLGSAVTSPPRVISRAEWGARAPSCTPDVAQQIVGAVVHHTAGSNAYANPAEAMAQIRNDQRYHIESRGWCDIGYNFLVDKFGNIYEGRANSLTQPVIGVHAGGFNTGTVGISMLGDYSTTVPSGAQLDAVGQVAAWRLAAYQVDPRSTITYRTGGGENSRYPAGSVVQLPAIFAHRDTAFTSCPGQAAYDRLGTVRQAATTWYLSWPEWGSGPSVSPQMRLLWDRWGGPDGPIGVPVTGQRCDLAPAGCVQQFTGADVYWSPQTGAQAVGGLILNRYRASGEQAAIGYPTDSVFGCPASGCTQSFQSGVITWSPGTGAQLVGGAVYGRWKASGGLAAGIGYPTTTVLGCDPAAGCTQWFQSGRVTWSGATGAHIIGGILGSTWDALGGAPGSLGYPTSTQLACDPGAGCAQTFSGGVIAWKAATGARAAGAAVLAEWRATGWDHGVGFPVETVLGCTTSPCTQRFERGTAVWAPGRDARMVGGVIGARWTALGGAASALGLPTSTVLACDPTAGCRQTFDGGAIGWSARTGAQAVPAVIDARWQQSGGAAAVGYAVESRAECAGSGSCLQRFERATATWSSRTGAHLVGGIIGARWTASGGADGPLGLPTSTVLACDPVAGCTQTFEHGAIRWTAAAGAVVTS</sequence>
<dbReference type="CDD" id="cd06583">
    <property type="entry name" value="PGRP"/>
    <property type="match status" value="1"/>
</dbReference>
<feature type="signal peptide" evidence="3">
    <location>
        <begin position="1"/>
        <end position="25"/>
    </location>
</feature>